<accession>A0A9D5LZA0</accession>
<dbReference type="AlphaFoldDB" id="A0A9D5LZA0"/>
<gene>
    <name evidence="2" type="ORF">INF28_10055</name>
</gene>
<dbReference type="InterPro" id="IPR013320">
    <property type="entry name" value="ConA-like_dom_sf"/>
</dbReference>
<reference evidence="2" key="1">
    <citation type="submission" date="2020-10" db="EMBL/GenBank/DDBJ databases">
        <title>ChiBAC.</title>
        <authorList>
            <person name="Zenner C."/>
            <person name="Hitch T.C.A."/>
            <person name="Clavel T."/>
        </authorList>
    </citation>
    <scope>NUCLEOTIDE SEQUENCE</scope>
    <source>
        <strain evidence="2">DSM 107454</strain>
    </source>
</reference>
<sequence length="996" mass="109551">MKKKTLKRLISMMLALFLMSFTCLCVFADGTDGNTPPAAEVQLKSIIDFESVETIENLLKDTNWETSGGTASIETEDENHYIKIASLPDAGNALLKYKFVGDGRPIASGQSFTLMYRISFDHDNSIGTGSSFRVALGDDAARGYFTSFYNSKTSTGDGAWSLQSEASTSNKAVKVGDFAHSVWHDVVWVYDASAPNSSTIYIDGMNAAEKPVFPRNGDTTPIGLCTSVDTQGGFSIRLDDIRVYSGVVDVWSMAETTAIDYEFNNLLSDPTKTKVSPANMNSDASRLTEVAGKFGKDQDNKAVYINNTVAEAGEDSYINFETNTNARFHDAGDSQSLSVNFAFDSTMRTVKLNGYAHYLADDGTIKKAKLTFNGLNVVEITPTNVRLFGENYPMDTALMPELWHNITLVINTNAESGAAATYSAYLNGKEICSEKIFANDTFIRLSNNPATYTSMSRFRGFSSFWLNYSWNSSAQTDVNGQIYRDAPGGIYFDDVKLTTYFGHKPVMDSAIYTLESGDWMMDKWIAGNTYYVKHGSTLETVKPILLENVTATYRNANGDLLDESAIVDGKAYGELRREGAVIGYICLDAQNNVELSDICNDAGNWTSWNRLDAENKTASQKGGKPQDDISLSLLNVEAEGNTGEGYIDYPLQNRSAGSLKNIHSYKPVTVSANVYMPEIEENKYFRISAWQGSAEESAESLQSKFGFANGKVYKDVKSSGGIGEEYCDYIPGEWNRVSYTFYPGENKMDIRINGTQIAAEEGIDVNVAQRLAVLRFETTYQKNPVYIDDIFVYTGYSIEEAYPQSVSAASGAELEVVSNTIKVPYWFVTDPYKISDLLTQLNYGGNFGVYSDHTFTLAKTNDSAVEYGDVLMFTAENTLDGKKYQTYKYYTVVPSEAFILTQDGSIIENGGTYTSGEITVTPYTSEGVMIIAVYDTSMSGSRSLESIETIELGSLDADSYSVTVNDSENTSVQVMVWDSIPGMKPLSAVYEANGSV</sequence>
<comment type="caution">
    <text evidence="2">The sequence shown here is derived from an EMBL/GenBank/DDBJ whole genome shotgun (WGS) entry which is preliminary data.</text>
</comment>
<proteinExistence type="predicted"/>
<name>A0A9D5LZA0_9FIRM</name>
<dbReference type="RefSeq" id="WP_226393355.1">
    <property type="nucleotide sequence ID" value="NZ_JADCKB010000023.1"/>
</dbReference>
<dbReference type="Gene3D" id="2.60.120.200">
    <property type="match status" value="1"/>
</dbReference>
<dbReference type="SUPFAM" id="SSF49899">
    <property type="entry name" value="Concanavalin A-like lectins/glucanases"/>
    <property type="match status" value="1"/>
</dbReference>
<protein>
    <recommendedName>
        <fullName evidence="4">Concanavalin A-like lectin/glucanases superfamily protein</fullName>
    </recommendedName>
</protein>
<evidence type="ECO:0000313" key="2">
    <source>
        <dbReference type="EMBL" id="MBE5040801.1"/>
    </source>
</evidence>
<evidence type="ECO:0000256" key="1">
    <source>
        <dbReference type="SAM" id="SignalP"/>
    </source>
</evidence>
<evidence type="ECO:0008006" key="4">
    <source>
        <dbReference type="Google" id="ProtNLM"/>
    </source>
</evidence>
<keyword evidence="1" id="KW-0732">Signal</keyword>
<feature type="signal peptide" evidence="1">
    <location>
        <begin position="1"/>
        <end position="28"/>
    </location>
</feature>
<organism evidence="2 3">
    <name type="scientific">Ructibacterium gallinarum</name>
    <dbReference type="NCBI Taxonomy" id="2779355"/>
    <lineage>
        <taxon>Bacteria</taxon>
        <taxon>Bacillati</taxon>
        <taxon>Bacillota</taxon>
        <taxon>Clostridia</taxon>
        <taxon>Eubacteriales</taxon>
        <taxon>Oscillospiraceae</taxon>
        <taxon>Ructibacterium</taxon>
    </lineage>
</organism>
<dbReference type="Proteomes" id="UP000806542">
    <property type="component" value="Unassembled WGS sequence"/>
</dbReference>
<evidence type="ECO:0000313" key="3">
    <source>
        <dbReference type="Proteomes" id="UP000806542"/>
    </source>
</evidence>
<dbReference type="EMBL" id="JADCKB010000023">
    <property type="protein sequence ID" value="MBE5040801.1"/>
    <property type="molecule type" value="Genomic_DNA"/>
</dbReference>
<feature type="chain" id="PRO_5038394730" description="Concanavalin A-like lectin/glucanases superfamily protein" evidence="1">
    <location>
        <begin position="29"/>
        <end position="996"/>
    </location>
</feature>
<keyword evidence="3" id="KW-1185">Reference proteome</keyword>